<keyword evidence="1" id="KW-0812">Transmembrane</keyword>
<comment type="caution">
    <text evidence="2">The sequence shown here is derived from an EMBL/GenBank/DDBJ whole genome shotgun (WGS) entry which is preliminary data.</text>
</comment>
<dbReference type="PANTHER" id="PTHR34543:SF1">
    <property type="entry name" value="PROTEIN ABA DEFICIENT 4, CHLOROPLASTIC"/>
    <property type="match status" value="1"/>
</dbReference>
<feature type="transmembrane region" description="Helical" evidence="1">
    <location>
        <begin position="78"/>
        <end position="98"/>
    </location>
</feature>
<dbReference type="Proteomes" id="UP000319825">
    <property type="component" value="Unassembled WGS sequence"/>
</dbReference>
<keyword evidence="3" id="KW-1185">Reference proteome</keyword>
<feature type="transmembrane region" description="Helical" evidence="1">
    <location>
        <begin position="6"/>
        <end position="24"/>
    </location>
</feature>
<sequence>MTGTLFTLTFAVAAPFWALMILLPRWSVTARIVRSPLIVAPVLAIYAILVLPALGEVLPAVTSPTLTGIRDLLGTADGAAAAWAHMIAFDLFVGRWAWLDSRERGVPALVMAPVLVLTILLGPLGLAAYLAVRTRWDRPEAARVTEPQRLG</sequence>
<protein>
    <submittedName>
        <fullName evidence="2">Uncharacterized protein DUF4281</fullName>
    </submittedName>
</protein>
<dbReference type="OrthoDB" id="345237at2"/>
<dbReference type="RefSeq" id="WP_145776759.1">
    <property type="nucleotide sequence ID" value="NZ_BAAATQ010000258.1"/>
</dbReference>
<feature type="transmembrane region" description="Helical" evidence="1">
    <location>
        <begin position="36"/>
        <end position="58"/>
    </location>
</feature>
<gene>
    <name evidence="2" type="ORF">JD77_05527</name>
</gene>
<dbReference type="EMBL" id="VLKE01000001">
    <property type="protein sequence ID" value="TWH70502.1"/>
    <property type="molecule type" value="Genomic_DNA"/>
</dbReference>
<feature type="transmembrane region" description="Helical" evidence="1">
    <location>
        <begin position="110"/>
        <end position="132"/>
    </location>
</feature>
<evidence type="ECO:0000313" key="3">
    <source>
        <dbReference type="Proteomes" id="UP000319825"/>
    </source>
</evidence>
<reference evidence="2 3" key="1">
    <citation type="submission" date="2019-07" db="EMBL/GenBank/DDBJ databases">
        <title>R&amp;d 2014.</title>
        <authorList>
            <person name="Klenk H.-P."/>
        </authorList>
    </citation>
    <scope>NUCLEOTIDE SEQUENCE [LARGE SCALE GENOMIC DNA]</scope>
    <source>
        <strain evidence="2 3">DSM 43868</strain>
    </source>
</reference>
<dbReference type="PANTHER" id="PTHR34543">
    <property type="entry name" value="PROTEIN ABA DEFICIENT 4, CHLOROPLASTIC"/>
    <property type="match status" value="1"/>
</dbReference>
<dbReference type="AlphaFoldDB" id="A0A562IHY2"/>
<name>A0A562IHY2_MICOL</name>
<proteinExistence type="predicted"/>
<organism evidence="2 3">
    <name type="scientific">Micromonospora olivasterospora</name>
    <dbReference type="NCBI Taxonomy" id="1880"/>
    <lineage>
        <taxon>Bacteria</taxon>
        <taxon>Bacillati</taxon>
        <taxon>Actinomycetota</taxon>
        <taxon>Actinomycetes</taxon>
        <taxon>Micromonosporales</taxon>
        <taxon>Micromonosporaceae</taxon>
        <taxon>Micromonospora</taxon>
    </lineage>
</organism>
<evidence type="ECO:0000313" key="2">
    <source>
        <dbReference type="EMBL" id="TWH70502.1"/>
    </source>
</evidence>
<keyword evidence="1" id="KW-1133">Transmembrane helix</keyword>
<dbReference type="InterPro" id="IPR025461">
    <property type="entry name" value="ABA4-like"/>
</dbReference>
<evidence type="ECO:0000256" key="1">
    <source>
        <dbReference type="SAM" id="Phobius"/>
    </source>
</evidence>
<accession>A0A562IHY2</accession>
<keyword evidence="1" id="KW-0472">Membrane</keyword>
<dbReference type="Pfam" id="PF14108">
    <property type="entry name" value="ABA4-like"/>
    <property type="match status" value="1"/>
</dbReference>